<dbReference type="InterPro" id="IPR007219">
    <property type="entry name" value="XnlR_reg_dom"/>
</dbReference>
<protein>
    <recommendedName>
        <fullName evidence="5">Zn(2)-C6 fungal-type domain-containing protein</fullName>
    </recommendedName>
</protein>
<dbReference type="GeneID" id="13404069"/>
<keyword evidence="2" id="KW-0479">Metal-binding</keyword>
<comment type="subcellular location">
    <subcellularLocation>
        <location evidence="1">Nucleus</location>
    </subcellularLocation>
</comment>
<dbReference type="OrthoDB" id="4898680at2759"/>
<dbReference type="PROSITE" id="PS50048">
    <property type="entry name" value="ZN2_CY6_FUNGAL_2"/>
    <property type="match status" value="1"/>
</dbReference>
<dbReference type="SMART" id="SM00906">
    <property type="entry name" value="Fungal_trans"/>
    <property type="match status" value="1"/>
</dbReference>
<dbReference type="Pfam" id="PF00172">
    <property type="entry name" value="Zn_clus"/>
    <property type="match status" value="1"/>
</dbReference>
<feature type="compositionally biased region" description="Low complexity" evidence="4">
    <location>
        <begin position="72"/>
        <end position="89"/>
    </location>
</feature>
<dbReference type="PANTHER" id="PTHR31001">
    <property type="entry name" value="UNCHARACTERIZED TRANSCRIPTIONAL REGULATORY PROTEIN"/>
    <property type="match status" value="1"/>
</dbReference>
<dbReference type="Gene3D" id="4.10.240.10">
    <property type="entry name" value="Zn(2)-C6 fungal-type DNA-binding domain"/>
    <property type="match status" value="1"/>
</dbReference>
<dbReference type="SUPFAM" id="SSF57701">
    <property type="entry name" value="Zn2/Cys6 DNA-binding domain"/>
    <property type="match status" value="1"/>
</dbReference>
<dbReference type="InterPro" id="IPR036864">
    <property type="entry name" value="Zn2-C6_fun-type_DNA-bd_sf"/>
</dbReference>
<evidence type="ECO:0000313" key="6">
    <source>
        <dbReference type="EMBL" id="EGP88707.1"/>
    </source>
</evidence>
<dbReference type="InterPro" id="IPR050613">
    <property type="entry name" value="Sec_Metabolite_Reg"/>
</dbReference>
<dbReference type="SMART" id="SM00066">
    <property type="entry name" value="GAL4"/>
    <property type="match status" value="1"/>
</dbReference>
<evidence type="ECO:0000256" key="2">
    <source>
        <dbReference type="ARBA" id="ARBA00022723"/>
    </source>
</evidence>
<dbReference type="GO" id="GO:0000981">
    <property type="term" value="F:DNA-binding transcription factor activity, RNA polymerase II-specific"/>
    <property type="evidence" value="ECO:0007669"/>
    <property type="project" value="InterPro"/>
</dbReference>
<feature type="region of interest" description="Disordered" evidence="4">
    <location>
        <begin position="72"/>
        <end position="100"/>
    </location>
</feature>
<evidence type="ECO:0000259" key="5">
    <source>
        <dbReference type="PROSITE" id="PS50048"/>
    </source>
</evidence>
<accession>F9X5M0</accession>
<name>F9X5M0_ZYMTI</name>
<dbReference type="GO" id="GO:0003677">
    <property type="term" value="F:DNA binding"/>
    <property type="evidence" value="ECO:0007669"/>
    <property type="project" value="InterPro"/>
</dbReference>
<reference evidence="6 7" key="1">
    <citation type="journal article" date="2011" name="PLoS Genet.">
        <title>Finished genome of the fungal wheat pathogen Mycosphaerella graminicola reveals dispensome structure, chromosome plasticity, and stealth pathogenesis.</title>
        <authorList>
            <person name="Goodwin S.B."/>
            <person name="Ben M'barek S."/>
            <person name="Dhillon B."/>
            <person name="Wittenberg A.H.J."/>
            <person name="Crane C.F."/>
            <person name="Hane J.K."/>
            <person name="Foster A.J."/>
            <person name="Van der Lee T.A.J."/>
            <person name="Grimwood J."/>
            <person name="Aerts A."/>
            <person name="Antoniw J."/>
            <person name="Bailey A."/>
            <person name="Bluhm B."/>
            <person name="Bowler J."/>
            <person name="Bristow J."/>
            <person name="van der Burgt A."/>
            <person name="Canto-Canche B."/>
            <person name="Churchill A.C.L."/>
            <person name="Conde-Ferraez L."/>
            <person name="Cools H.J."/>
            <person name="Coutinho P.M."/>
            <person name="Csukai M."/>
            <person name="Dehal P."/>
            <person name="De Wit P."/>
            <person name="Donzelli B."/>
            <person name="van de Geest H.C."/>
            <person name="van Ham R.C.H.J."/>
            <person name="Hammond-Kosack K.E."/>
            <person name="Henrissat B."/>
            <person name="Kilian A."/>
            <person name="Kobayashi A.K."/>
            <person name="Koopmann E."/>
            <person name="Kourmpetis Y."/>
            <person name="Kuzniar A."/>
            <person name="Lindquist E."/>
            <person name="Lombard V."/>
            <person name="Maliepaard C."/>
            <person name="Martins N."/>
            <person name="Mehrabi R."/>
            <person name="Nap J.P.H."/>
            <person name="Ponomarenko A."/>
            <person name="Rudd J.J."/>
            <person name="Salamov A."/>
            <person name="Schmutz J."/>
            <person name="Schouten H.J."/>
            <person name="Shapiro H."/>
            <person name="Stergiopoulos I."/>
            <person name="Torriani S.F.F."/>
            <person name="Tu H."/>
            <person name="de Vries R.P."/>
            <person name="Waalwijk C."/>
            <person name="Ware S.B."/>
            <person name="Wiebenga A."/>
            <person name="Zwiers L.-H."/>
            <person name="Oliver R.P."/>
            <person name="Grigoriev I.V."/>
            <person name="Kema G.H.J."/>
        </authorList>
    </citation>
    <scope>NUCLEOTIDE SEQUENCE [LARGE SCALE GENOMIC DNA]</scope>
    <source>
        <strain evidence="7">CBS 115943 / IPO323</strain>
    </source>
</reference>
<dbReference type="AlphaFoldDB" id="F9X5M0"/>
<dbReference type="GO" id="GO:0008270">
    <property type="term" value="F:zinc ion binding"/>
    <property type="evidence" value="ECO:0007669"/>
    <property type="project" value="InterPro"/>
</dbReference>
<feature type="domain" description="Zn(2)-C6 fungal-type" evidence="5">
    <location>
        <begin position="12"/>
        <end position="44"/>
    </location>
</feature>
<dbReference type="RefSeq" id="XP_003853731.1">
    <property type="nucleotide sequence ID" value="XM_003853683.1"/>
</dbReference>
<dbReference type="HOGENOM" id="CLU_013296_2_1_1"/>
<gene>
    <name evidence="6" type="ORF">MYCGRDRAFT_21552</name>
</gene>
<dbReference type="Pfam" id="PF04082">
    <property type="entry name" value="Fungal_trans"/>
    <property type="match status" value="1"/>
</dbReference>
<dbReference type="eggNOG" id="ENOG502SM24">
    <property type="taxonomic scope" value="Eukaryota"/>
</dbReference>
<dbReference type="STRING" id="336722.F9X5M0"/>
<dbReference type="CDD" id="cd12148">
    <property type="entry name" value="fungal_TF_MHR"/>
    <property type="match status" value="1"/>
</dbReference>
<dbReference type="PANTHER" id="PTHR31001:SF40">
    <property type="entry name" value="ZN(II)2CYS6 TRANSCRIPTION FACTOR (EUROFUNG)"/>
    <property type="match status" value="1"/>
</dbReference>
<dbReference type="OMA" id="IWIDELW"/>
<dbReference type="InParanoid" id="F9X5M0"/>
<feature type="non-terminal residue" evidence="6">
    <location>
        <position position="1"/>
    </location>
</feature>
<dbReference type="PROSITE" id="PS00463">
    <property type="entry name" value="ZN2_CY6_FUNGAL_1"/>
    <property type="match status" value="1"/>
</dbReference>
<dbReference type="CDD" id="cd00067">
    <property type="entry name" value="GAL4"/>
    <property type="match status" value="1"/>
</dbReference>
<dbReference type="GO" id="GO:0006351">
    <property type="term" value="P:DNA-templated transcription"/>
    <property type="evidence" value="ECO:0007669"/>
    <property type="project" value="InterPro"/>
</dbReference>
<proteinExistence type="predicted"/>
<dbReference type="InterPro" id="IPR001138">
    <property type="entry name" value="Zn2Cys6_DnaBD"/>
</dbReference>
<keyword evidence="3" id="KW-0539">Nucleus</keyword>
<feature type="non-terminal residue" evidence="6">
    <location>
        <position position="631"/>
    </location>
</feature>
<organism evidence="6 7">
    <name type="scientific">Zymoseptoria tritici (strain CBS 115943 / IPO323)</name>
    <name type="common">Speckled leaf blotch fungus</name>
    <name type="synonym">Septoria tritici</name>
    <dbReference type="NCBI Taxonomy" id="336722"/>
    <lineage>
        <taxon>Eukaryota</taxon>
        <taxon>Fungi</taxon>
        <taxon>Dikarya</taxon>
        <taxon>Ascomycota</taxon>
        <taxon>Pezizomycotina</taxon>
        <taxon>Dothideomycetes</taxon>
        <taxon>Dothideomycetidae</taxon>
        <taxon>Mycosphaerellales</taxon>
        <taxon>Mycosphaerellaceae</taxon>
        <taxon>Zymoseptoria</taxon>
    </lineage>
</organism>
<evidence type="ECO:0000313" key="7">
    <source>
        <dbReference type="Proteomes" id="UP000008062"/>
    </source>
</evidence>
<dbReference type="EMBL" id="CM001198">
    <property type="protein sequence ID" value="EGP88707.1"/>
    <property type="molecule type" value="Genomic_DNA"/>
</dbReference>
<evidence type="ECO:0000256" key="4">
    <source>
        <dbReference type="SAM" id="MobiDB-lite"/>
    </source>
</evidence>
<dbReference type="Proteomes" id="UP000008062">
    <property type="component" value="Chromosome 3"/>
</dbReference>
<evidence type="ECO:0000256" key="1">
    <source>
        <dbReference type="ARBA" id="ARBA00004123"/>
    </source>
</evidence>
<sequence length="631" mass="71504">TPSYRRNGKLFSCEPCRRGKLRCDHNSPVCGRCARRNKPDQCVYHPAPLTKALLSSLGQPSMVPLPLQQRMMSTSNSLSNSRASSTYASNESAMSHRDTRTGFLGPTSFSAVYTENPSILEPPAVDESHHLPALSAEKIQQGAEVLSMLRDLPIYRKFCERWFDVSDGIMVKQPIFQVWADELWDQFGPLLTEGRPDQLRALSEQVWRNTRRPMEVNGNMSARDWARSSSGQNLRWEVVGCLMTLVGLIACSLSNWDGIFDQIRERYVDRATFSTRMRKASEFCLCFCYESEVLNDIYLCFIYEDLVLVELVKGDAHYASWQRLGEVCDAVVAMGLHQGNYPDAKTPFWLAEMRKKIFTSAYGHDKVLATFFGRPPRLSHRYCKMEPPLDLSDEQLLSEGEELRLAIENLDADGWNTSGHLHRITWGRVLFYHNRLREDILEIALGSGEEDIVSQVDRVRAKIDRTNDPIPDFMKHAFPTGSQEKGPRQIDVVIMLCFQTGMAHTEFLLQRALVCRLKTDSKQLIPVSRRMLQLTLLAHSKRELFRDFQADLIYLLALHGLPAAGVLAVELLKQEQTKQYTPALLPRSETVQDLSVFISALAAVGPGEGNFSICDQGRRALKKVLDQILSP</sequence>
<keyword evidence="7" id="KW-1185">Reference proteome</keyword>
<evidence type="ECO:0000256" key="3">
    <source>
        <dbReference type="ARBA" id="ARBA00023242"/>
    </source>
</evidence>
<dbReference type="KEGG" id="ztr:MYCGRDRAFT_21552"/>
<dbReference type="GO" id="GO:0005634">
    <property type="term" value="C:nucleus"/>
    <property type="evidence" value="ECO:0007669"/>
    <property type="project" value="UniProtKB-SubCell"/>
</dbReference>